<protein>
    <submittedName>
        <fullName evidence="1">Uncharacterized protein</fullName>
    </submittedName>
</protein>
<evidence type="ECO:0000313" key="2">
    <source>
        <dbReference type="Proteomes" id="UP000078540"/>
    </source>
</evidence>
<gene>
    <name evidence="1" type="ORF">ALC53_13976</name>
</gene>
<accession>A0A151HY38</accession>
<sequence length="93" mass="10914">AYCKTIVGVFEMLLAFVFRINDKFGNLRKFNNTLRVNVIKLRLVLQALLTKIGPRLTVFNNILSKVYIIKHLTTTLFKRNEYIYTWCRCTNPG</sequence>
<reference evidence="1 2" key="1">
    <citation type="submission" date="2015-09" db="EMBL/GenBank/DDBJ databases">
        <title>Atta colombica WGS genome.</title>
        <authorList>
            <person name="Nygaard S."/>
            <person name="Hu H."/>
            <person name="Boomsma J."/>
            <person name="Zhang G."/>
        </authorList>
    </citation>
    <scope>NUCLEOTIDE SEQUENCE [LARGE SCALE GENOMIC DNA]</scope>
    <source>
        <strain evidence="1">Treedump-2</strain>
        <tissue evidence="1">Whole body</tissue>
    </source>
</reference>
<dbReference type="AlphaFoldDB" id="A0A151HY38"/>
<dbReference type="Proteomes" id="UP000078540">
    <property type="component" value="Unassembled WGS sequence"/>
</dbReference>
<evidence type="ECO:0000313" key="1">
    <source>
        <dbReference type="EMBL" id="KYM75627.1"/>
    </source>
</evidence>
<feature type="non-terminal residue" evidence="1">
    <location>
        <position position="1"/>
    </location>
</feature>
<dbReference type="EMBL" id="KQ976739">
    <property type="protein sequence ID" value="KYM75627.1"/>
    <property type="molecule type" value="Genomic_DNA"/>
</dbReference>
<name>A0A151HY38_9HYME</name>
<proteinExistence type="predicted"/>
<organism evidence="1 2">
    <name type="scientific">Atta colombica</name>
    <dbReference type="NCBI Taxonomy" id="520822"/>
    <lineage>
        <taxon>Eukaryota</taxon>
        <taxon>Metazoa</taxon>
        <taxon>Ecdysozoa</taxon>
        <taxon>Arthropoda</taxon>
        <taxon>Hexapoda</taxon>
        <taxon>Insecta</taxon>
        <taxon>Pterygota</taxon>
        <taxon>Neoptera</taxon>
        <taxon>Endopterygota</taxon>
        <taxon>Hymenoptera</taxon>
        <taxon>Apocrita</taxon>
        <taxon>Aculeata</taxon>
        <taxon>Formicoidea</taxon>
        <taxon>Formicidae</taxon>
        <taxon>Myrmicinae</taxon>
        <taxon>Atta</taxon>
    </lineage>
</organism>
<keyword evidence="2" id="KW-1185">Reference proteome</keyword>